<reference evidence="1 2" key="1">
    <citation type="submission" date="2023-07" db="EMBL/GenBank/DDBJ databases">
        <title>Genomic Encyclopedia of Type Strains, Phase IV (KMG-IV): sequencing the most valuable type-strain genomes for metagenomic binning, comparative biology and taxonomic classification.</title>
        <authorList>
            <person name="Goeker M."/>
        </authorList>
    </citation>
    <scope>NUCLEOTIDE SEQUENCE [LARGE SCALE GENOMIC DNA]</scope>
    <source>
        <strain evidence="1 2">B6-8</strain>
    </source>
</reference>
<dbReference type="RefSeq" id="WP_266348783.1">
    <property type="nucleotide sequence ID" value="NZ_JAPKNG010000003.1"/>
</dbReference>
<organism evidence="1 2">
    <name type="scientific">Kaistia dalseonensis</name>
    <dbReference type="NCBI Taxonomy" id="410840"/>
    <lineage>
        <taxon>Bacteria</taxon>
        <taxon>Pseudomonadati</taxon>
        <taxon>Pseudomonadota</taxon>
        <taxon>Alphaproteobacteria</taxon>
        <taxon>Hyphomicrobiales</taxon>
        <taxon>Kaistiaceae</taxon>
        <taxon>Kaistia</taxon>
    </lineage>
</organism>
<evidence type="ECO:0000313" key="2">
    <source>
        <dbReference type="Proteomes" id="UP001241603"/>
    </source>
</evidence>
<name>A0ABU0H6C3_9HYPH</name>
<accession>A0ABU0H6C3</accession>
<protein>
    <recommendedName>
        <fullName evidence="3">MmcQ/YjbR family DNA-binding protein</fullName>
    </recommendedName>
</protein>
<dbReference type="Proteomes" id="UP001241603">
    <property type="component" value="Unassembled WGS sequence"/>
</dbReference>
<gene>
    <name evidence="1" type="ORF">QO014_002246</name>
</gene>
<dbReference type="EMBL" id="JAUSVO010000003">
    <property type="protein sequence ID" value="MDQ0437854.1"/>
    <property type="molecule type" value="Genomic_DNA"/>
</dbReference>
<comment type="caution">
    <text evidence="1">The sequence shown here is derived from an EMBL/GenBank/DDBJ whole genome shotgun (WGS) entry which is preliminary data.</text>
</comment>
<evidence type="ECO:0000313" key="1">
    <source>
        <dbReference type="EMBL" id="MDQ0437854.1"/>
    </source>
</evidence>
<proteinExistence type="predicted"/>
<keyword evidence="2" id="KW-1185">Reference proteome</keyword>
<evidence type="ECO:0008006" key="3">
    <source>
        <dbReference type="Google" id="ProtNLM"/>
    </source>
</evidence>
<sequence>MPVTVDDLRGLFLRLPDTREGLAHGTIAFYVGKKFLGRFRDDDTVFAMPVGFDERDMLITIEPEVFFTLDHYRGYPYVLIRLAETTPERLEPIVMRCWRSHAPRRVLKAFDAGKTNET</sequence>